<dbReference type="Proteomes" id="UP000259273">
    <property type="component" value="Unassembled WGS sequence"/>
</dbReference>
<evidence type="ECO:0000313" key="4">
    <source>
        <dbReference type="Proteomes" id="UP000259273"/>
    </source>
</evidence>
<keyword evidence="1" id="KW-0472">Membrane</keyword>
<accession>A0A3C1KIK7</accession>
<protein>
    <recommendedName>
        <fullName evidence="2">Type 4 fimbrial biogenesis protein PilX N-terminal domain-containing protein</fullName>
    </recommendedName>
</protein>
<comment type="caution">
    <text evidence="3">The sequence shown here is derived from an EMBL/GenBank/DDBJ whole genome shotgun (WGS) entry which is preliminary data.</text>
</comment>
<keyword evidence="1" id="KW-0812">Transmembrane</keyword>
<evidence type="ECO:0000313" key="3">
    <source>
        <dbReference type="EMBL" id="HAN26539.1"/>
    </source>
</evidence>
<dbReference type="AlphaFoldDB" id="A0A3C1KIK7"/>
<name>A0A3C1KIK7_9GAMM</name>
<dbReference type="InterPro" id="IPR025746">
    <property type="entry name" value="PilX_N_dom"/>
</dbReference>
<reference evidence="3 4" key="1">
    <citation type="journal article" date="2018" name="Nat. Biotechnol.">
        <title>A standardized bacterial taxonomy based on genome phylogeny substantially revises the tree of life.</title>
        <authorList>
            <person name="Parks D.H."/>
            <person name="Chuvochina M."/>
            <person name="Waite D.W."/>
            <person name="Rinke C."/>
            <person name="Skarshewski A."/>
            <person name="Chaumeil P.A."/>
            <person name="Hugenholtz P."/>
        </authorList>
    </citation>
    <scope>NUCLEOTIDE SEQUENCE [LARGE SCALE GENOMIC DNA]</scope>
    <source>
        <strain evidence="3">UBA9158</strain>
    </source>
</reference>
<feature type="transmembrane region" description="Helical" evidence="1">
    <location>
        <begin position="12"/>
        <end position="34"/>
    </location>
</feature>
<sequence length="180" mass="19225">MCPYRAARDSRVGGFILLLTLVLLSLISVVSVATLRSSALELRMSGNLLQREEALQHALGVAAMISSSAEPFVAMQQAGRDRCSMSHSCAEGLSHRLNALLDGAGPEAQRLHTHFEIHRHGPLPSGASVPRMQEAHVSGSGADSFIRFEVRVRVGDARGGTPRAQVVQGVLLRWLGDPAG</sequence>
<dbReference type="Pfam" id="PF14341">
    <property type="entry name" value="PilX_N"/>
    <property type="match status" value="1"/>
</dbReference>
<keyword evidence="1" id="KW-1133">Transmembrane helix</keyword>
<dbReference type="STRING" id="1121937.GCA_000423125_01827"/>
<proteinExistence type="predicted"/>
<gene>
    <name evidence="3" type="ORF">DCP75_02205</name>
</gene>
<organism evidence="3 4">
    <name type="scientific">Haliea salexigens</name>
    <dbReference type="NCBI Taxonomy" id="287487"/>
    <lineage>
        <taxon>Bacteria</taxon>
        <taxon>Pseudomonadati</taxon>
        <taxon>Pseudomonadota</taxon>
        <taxon>Gammaproteobacteria</taxon>
        <taxon>Cellvibrionales</taxon>
        <taxon>Halieaceae</taxon>
        <taxon>Haliea</taxon>
    </lineage>
</organism>
<feature type="domain" description="Type 4 fimbrial biogenesis protein PilX N-terminal" evidence="2">
    <location>
        <begin position="14"/>
        <end position="56"/>
    </location>
</feature>
<dbReference type="EMBL" id="DMND01000040">
    <property type="protein sequence ID" value="HAN26539.1"/>
    <property type="molecule type" value="Genomic_DNA"/>
</dbReference>
<evidence type="ECO:0000259" key="2">
    <source>
        <dbReference type="Pfam" id="PF14341"/>
    </source>
</evidence>
<evidence type="ECO:0000256" key="1">
    <source>
        <dbReference type="SAM" id="Phobius"/>
    </source>
</evidence>